<protein>
    <submittedName>
        <fullName evidence="3">Uncharacterized protein</fullName>
    </submittedName>
</protein>
<keyword evidence="4" id="KW-1185">Reference proteome</keyword>
<feature type="region of interest" description="Disordered" evidence="1">
    <location>
        <begin position="119"/>
        <end position="149"/>
    </location>
</feature>
<proteinExistence type="predicted"/>
<feature type="signal peptide" evidence="2">
    <location>
        <begin position="1"/>
        <end position="19"/>
    </location>
</feature>
<comment type="caution">
    <text evidence="3">The sequence shown here is derived from an EMBL/GenBank/DDBJ whole genome shotgun (WGS) entry which is preliminary data.</text>
</comment>
<evidence type="ECO:0000313" key="3">
    <source>
        <dbReference type="EMBL" id="KAL0632801.1"/>
    </source>
</evidence>
<dbReference type="EMBL" id="JBBBZM010000150">
    <property type="protein sequence ID" value="KAL0632801.1"/>
    <property type="molecule type" value="Genomic_DNA"/>
</dbReference>
<feature type="chain" id="PRO_5047404286" evidence="2">
    <location>
        <begin position="20"/>
        <end position="534"/>
    </location>
</feature>
<dbReference type="Proteomes" id="UP001447188">
    <property type="component" value="Unassembled WGS sequence"/>
</dbReference>
<organism evidence="3 4">
    <name type="scientific">Discina gigas</name>
    <dbReference type="NCBI Taxonomy" id="1032678"/>
    <lineage>
        <taxon>Eukaryota</taxon>
        <taxon>Fungi</taxon>
        <taxon>Dikarya</taxon>
        <taxon>Ascomycota</taxon>
        <taxon>Pezizomycotina</taxon>
        <taxon>Pezizomycetes</taxon>
        <taxon>Pezizales</taxon>
        <taxon>Discinaceae</taxon>
        <taxon>Discina</taxon>
    </lineage>
</organism>
<feature type="compositionally biased region" description="Pro residues" evidence="1">
    <location>
        <begin position="120"/>
        <end position="135"/>
    </location>
</feature>
<evidence type="ECO:0000313" key="4">
    <source>
        <dbReference type="Proteomes" id="UP001447188"/>
    </source>
</evidence>
<name>A0ABR3GB52_9PEZI</name>
<gene>
    <name evidence="3" type="ORF">Q9L58_008317</name>
</gene>
<keyword evidence="2" id="KW-0732">Signal</keyword>
<accession>A0ABR3GB52</accession>
<evidence type="ECO:0000256" key="2">
    <source>
        <dbReference type="SAM" id="SignalP"/>
    </source>
</evidence>
<evidence type="ECO:0000256" key="1">
    <source>
        <dbReference type="SAM" id="MobiDB-lite"/>
    </source>
</evidence>
<reference evidence="3 4" key="1">
    <citation type="submission" date="2024-02" db="EMBL/GenBank/DDBJ databases">
        <title>Discinaceae phylogenomics.</title>
        <authorList>
            <person name="Dirks A.C."/>
            <person name="James T.Y."/>
        </authorList>
    </citation>
    <scope>NUCLEOTIDE SEQUENCE [LARGE SCALE GENOMIC DNA]</scope>
    <source>
        <strain evidence="3 4">ACD0624</strain>
    </source>
</reference>
<sequence>MHLLSLLFVFTAILKITTAISLGDPSPVSFPTLNKRACIDIGCRCDIGTSPGQYCGPGGLYDCHPHGGCCYYGPSSRCPGRVTRIINPLRTSTRNTPPKRSILVIPLGADSTPAIALPAATPPPLPGPSPDPAPLAAPTQVPRTAPGPAKKRRITNMRVKISPTQLAIEFDSWLASQRSAEIVVAHLVNKYNFDIKFLLNKISGQGLDVSFSRVTFVDIAPLAGLDPNGNLRDVTTFEVQRARIPTPWFKEIIGDMHLGINQFGPPEGHRNEEARSRFLAPLLGRIQSEFRFLIWNTPETIMPGRMSTRGRIEYQFKVCGALTILFIEVKLQIGSGDERLNAIAQLIAEADACDLLNENNGFRSTIYAVLCDGSSFEYFSFDGSTRPPVFSRGVTFLSDGTTASRISLPSYESTTRRDYIKALRPICESFYAMFLHGYLVGLQAYHDRSLRKAAEDGRERESTPAWFAALGFAEQAVSQAARAAVVAAEGDLDGADECATNAREVLNKSLGAAPPTYRREDCNLMAGWDDGYCK</sequence>